<protein>
    <submittedName>
        <fullName evidence="2">DUF4166 domain-containing protein</fullName>
    </submittedName>
</protein>
<dbReference type="Pfam" id="PF13761">
    <property type="entry name" value="DUF4166"/>
    <property type="match status" value="1"/>
</dbReference>
<name>A0A2P1PSP7_9GAMM</name>
<dbReference type="RefSeq" id="WP_106891773.1">
    <property type="nucleotide sequence ID" value="NZ_CP027860.1"/>
</dbReference>
<dbReference type="InterPro" id="IPR025311">
    <property type="entry name" value="DUF4166"/>
</dbReference>
<reference evidence="2 3" key="1">
    <citation type="submission" date="2018-03" db="EMBL/GenBank/DDBJ databases">
        <title>Ahniella affigens gen. nov., sp. nov., a gammaproteobacterium isolated from sandy soil near a stream.</title>
        <authorList>
            <person name="Ko Y."/>
            <person name="Kim J.-H."/>
        </authorList>
    </citation>
    <scope>NUCLEOTIDE SEQUENCE [LARGE SCALE GENOMIC DNA]</scope>
    <source>
        <strain evidence="2 3">D13</strain>
    </source>
</reference>
<keyword evidence="3" id="KW-1185">Reference proteome</keyword>
<evidence type="ECO:0000313" key="2">
    <source>
        <dbReference type="EMBL" id="AVP97853.1"/>
    </source>
</evidence>
<evidence type="ECO:0000313" key="3">
    <source>
        <dbReference type="Proteomes" id="UP000241074"/>
    </source>
</evidence>
<sequence length="190" mass="21025">MSADIPTLATPRLFQSLLGAGFAQLPAANQAMHQIAGRSEAHGHARIERGRNLLARLVGAMARMPTAADRAPLCVRFDTVNPYTEQWTRRFGTQAFSSRLAMEHGALVERLFPLTLRFRLQVADGVLHWQLLDARVLGLIPMPRWFAPSVEAREWSDAGRYHFLAGVSLPGVGLIVRYQGSLDAPKPCPF</sequence>
<dbReference type="Proteomes" id="UP000241074">
    <property type="component" value="Chromosome"/>
</dbReference>
<dbReference type="AlphaFoldDB" id="A0A2P1PSP7"/>
<feature type="domain" description="DUF4166" evidence="1">
    <location>
        <begin position="25"/>
        <end position="182"/>
    </location>
</feature>
<dbReference type="OrthoDB" id="528778at2"/>
<proteinExistence type="predicted"/>
<gene>
    <name evidence="2" type="ORF">C7S18_11895</name>
</gene>
<accession>A0A2P1PSP7</accession>
<dbReference type="EMBL" id="CP027860">
    <property type="protein sequence ID" value="AVP97853.1"/>
    <property type="molecule type" value="Genomic_DNA"/>
</dbReference>
<evidence type="ECO:0000259" key="1">
    <source>
        <dbReference type="Pfam" id="PF13761"/>
    </source>
</evidence>
<organism evidence="2 3">
    <name type="scientific">Ahniella affigens</name>
    <dbReference type="NCBI Taxonomy" id="2021234"/>
    <lineage>
        <taxon>Bacteria</taxon>
        <taxon>Pseudomonadati</taxon>
        <taxon>Pseudomonadota</taxon>
        <taxon>Gammaproteobacteria</taxon>
        <taxon>Lysobacterales</taxon>
        <taxon>Rhodanobacteraceae</taxon>
        <taxon>Ahniella</taxon>
    </lineage>
</organism>
<reference evidence="2 3" key="2">
    <citation type="submission" date="2018-03" db="EMBL/GenBank/DDBJ databases">
        <authorList>
            <person name="Keele B.F."/>
        </authorList>
    </citation>
    <scope>NUCLEOTIDE SEQUENCE [LARGE SCALE GENOMIC DNA]</scope>
    <source>
        <strain evidence="2 3">D13</strain>
    </source>
</reference>
<dbReference type="KEGG" id="xba:C7S18_11895"/>